<evidence type="ECO:0000313" key="3">
    <source>
        <dbReference type="Proteomes" id="UP000050525"/>
    </source>
</evidence>
<dbReference type="EMBL" id="AKHW03002600">
    <property type="protein sequence ID" value="KYO37748.1"/>
    <property type="molecule type" value="Genomic_DNA"/>
</dbReference>
<keyword evidence="3" id="KW-1185">Reference proteome</keyword>
<dbReference type="AlphaFoldDB" id="A0A151NLT3"/>
<protein>
    <submittedName>
        <fullName evidence="2">Uncharacterized protein</fullName>
    </submittedName>
</protein>
<reference evidence="2 3" key="1">
    <citation type="journal article" date="2012" name="Genome Biol.">
        <title>Sequencing three crocodilian genomes to illuminate the evolution of archosaurs and amniotes.</title>
        <authorList>
            <person name="St John J.A."/>
            <person name="Braun E.L."/>
            <person name="Isberg S.R."/>
            <person name="Miles L.G."/>
            <person name="Chong A.Y."/>
            <person name="Gongora J."/>
            <person name="Dalzell P."/>
            <person name="Moran C."/>
            <person name="Bed'hom B."/>
            <person name="Abzhanov A."/>
            <person name="Burgess S.C."/>
            <person name="Cooksey A.M."/>
            <person name="Castoe T.A."/>
            <person name="Crawford N.G."/>
            <person name="Densmore L.D."/>
            <person name="Drew J.C."/>
            <person name="Edwards S.V."/>
            <person name="Faircloth B.C."/>
            <person name="Fujita M.K."/>
            <person name="Greenwold M.J."/>
            <person name="Hoffmann F.G."/>
            <person name="Howard J.M."/>
            <person name="Iguchi T."/>
            <person name="Janes D.E."/>
            <person name="Khan S.Y."/>
            <person name="Kohno S."/>
            <person name="de Koning A.J."/>
            <person name="Lance S.L."/>
            <person name="McCarthy F.M."/>
            <person name="McCormack J.E."/>
            <person name="Merchant M.E."/>
            <person name="Peterson D.G."/>
            <person name="Pollock D.D."/>
            <person name="Pourmand N."/>
            <person name="Raney B.J."/>
            <person name="Roessler K.A."/>
            <person name="Sanford J.R."/>
            <person name="Sawyer R.H."/>
            <person name="Schmidt C.J."/>
            <person name="Triplett E.W."/>
            <person name="Tuberville T.D."/>
            <person name="Venegas-Anaya M."/>
            <person name="Howard J.T."/>
            <person name="Jarvis E.D."/>
            <person name="Guillette L.J.Jr."/>
            <person name="Glenn T.C."/>
            <person name="Green R.E."/>
            <person name="Ray D.A."/>
        </authorList>
    </citation>
    <scope>NUCLEOTIDE SEQUENCE [LARGE SCALE GENOMIC DNA]</scope>
    <source>
        <strain evidence="2">KSC_2009_1</strain>
    </source>
</reference>
<evidence type="ECO:0000313" key="2">
    <source>
        <dbReference type="EMBL" id="KYO37748.1"/>
    </source>
</evidence>
<feature type="region of interest" description="Disordered" evidence="1">
    <location>
        <begin position="1"/>
        <end position="35"/>
    </location>
</feature>
<accession>A0A151NLT3</accession>
<gene>
    <name evidence="2" type="ORF">Y1Q_0022034</name>
</gene>
<evidence type="ECO:0000256" key="1">
    <source>
        <dbReference type="SAM" id="MobiDB-lite"/>
    </source>
</evidence>
<organism evidence="2 3">
    <name type="scientific">Alligator mississippiensis</name>
    <name type="common">American alligator</name>
    <dbReference type="NCBI Taxonomy" id="8496"/>
    <lineage>
        <taxon>Eukaryota</taxon>
        <taxon>Metazoa</taxon>
        <taxon>Chordata</taxon>
        <taxon>Craniata</taxon>
        <taxon>Vertebrata</taxon>
        <taxon>Euteleostomi</taxon>
        <taxon>Archelosauria</taxon>
        <taxon>Archosauria</taxon>
        <taxon>Crocodylia</taxon>
        <taxon>Alligatoridae</taxon>
        <taxon>Alligatorinae</taxon>
        <taxon>Alligator</taxon>
    </lineage>
</organism>
<comment type="caution">
    <text evidence="2">The sequence shown here is derived from an EMBL/GenBank/DDBJ whole genome shotgun (WGS) entry which is preliminary data.</text>
</comment>
<proteinExistence type="predicted"/>
<name>A0A151NLT3_ALLMI</name>
<sequence>MTGNKGSRTQGNPWQGPATAGPTRPRPCHPEALSGASGLGPCDCTNTGTSALLGGIGSWLDPRLGILNGVYPVAT</sequence>
<feature type="compositionally biased region" description="Polar residues" evidence="1">
    <location>
        <begin position="1"/>
        <end position="13"/>
    </location>
</feature>
<dbReference type="Proteomes" id="UP000050525">
    <property type="component" value="Unassembled WGS sequence"/>
</dbReference>